<gene>
    <name evidence="1" type="ORF">IWW36_005512</name>
</gene>
<name>A0A9W8I3K0_9FUNG</name>
<protein>
    <submittedName>
        <fullName evidence="1">Uncharacterized protein</fullName>
    </submittedName>
</protein>
<evidence type="ECO:0000313" key="1">
    <source>
        <dbReference type="EMBL" id="KAJ2843577.1"/>
    </source>
</evidence>
<dbReference type="AlphaFoldDB" id="A0A9W8I3K0"/>
<reference evidence="1" key="1">
    <citation type="submission" date="2022-07" db="EMBL/GenBank/DDBJ databases">
        <title>Phylogenomic reconstructions and comparative analyses of Kickxellomycotina fungi.</title>
        <authorList>
            <person name="Reynolds N.K."/>
            <person name="Stajich J.E."/>
            <person name="Barry K."/>
            <person name="Grigoriev I.V."/>
            <person name="Crous P."/>
            <person name="Smith M.E."/>
        </authorList>
    </citation>
    <scope>NUCLEOTIDE SEQUENCE</scope>
    <source>
        <strain evidence="1">NRRL 1566</strain>
    </source>
</reference>
<dbReference type="EMBL" id="JANBUW010001364">
    <property type="protein sequence ID" value="KAJ2843577.1"/>
    <property type="molecule type" value="Genomic_DNA"/>
</dbReference>
<dbReference type="OrthoDB" id="4062651at2759"/>
<sequence length="310" mass="34153">MQQLTRLRAARAREAQMNYKRKTNPHALLLKTLRESSWSPQLHQEKSGDLKLLNRNMVFFDARVSSDRYADVVKNIESQLSKLEYSKWASLPIMVVEKWKDAVKNGASKFPGFVIIPQDFNTQVALGQTEAPNAANMMAPTPANVVESTPVAYEQQQQQQQQPMEMDTMSLLNRLVSFFDFSQVGNTFTTAPVVMAPMYNPDTSKFTILSASVMKQGDSYFMPVCPVSAIANAGAEIPAVAISNGCTMGVQLTPMPMNAASSLYSVLKAKLRIIASLAGPSGWRMAFGMMRNMMPGSYAMAQGQPQTAAM</sequence>
<organism evidence="1 2">
    <name type="scientific">Coemansia brasiliensis</name>
    <dbReference type="NCBI Taxonomy" id="2650707"/>
    <lineage>
        <taxon>Eukaryota</taxon>
        <taxon>Fungi</taxon>
        <taxon>Fungi incertae sedis</taxon>
        <taxon>Zoopagomycota</taxon>
        <taxon>Kickxellomycotina</taxon>
        <taxon>Kickxellomycetes</taxon>
        <taxon>Kickxellales</taxon>
        <taxon>Kickxellaceae</taxon>
        <taxon>Coemansia</taxon>
    </lineage>
</organism>
<evidence type="ECO:0000313" key="2">
    <source>
        <dbReference type="Proteomes" id="UP001139887"/>
    </source>
</evidence>
<comment type="caution">
    <text evidence="1">The sequence shown here is derived from an EMBL/GenBank/DDBJ whole genome shotgun (WGS) entry which is preliminary data.</text>
</comment>
<accession>A0A9W8I3K0</accession>
<keyword evidence="2" id="KW-1185">Reference proteome</keyword>
<proteinExistence type="predicted"/>
<dbReference type="Proteomes" id="UP001139887">
    <property type="component" value="Unassembled WGS sequence"/>
</dbReference>